<evidence type="ECO:0000313" key="5">
    <source>
        <dbReference type="Proteomes" id="UP000886865"/>
    </source>
</evidence>
<evidence type="ECO:0000256" key="3">
    <source>
        <dbReference type="SAM" id="SignalP"/>
    </source>
</evidence>
<evidence type="ECO:0000256" key="1">
    <source>
        <dbReference type="ARBA" id="ARBA00007613"/>
    </source>
</evidence>
<accession>A0A9D1JXD9</accession>
<evidence type="ECO:0000256" key="2">
    <source>
        <dbReference type="SAM" id="Coils"/>
    </source>
</evidence>
<organism evidence="4 5">
    <name type="scientific">Candidatus Galligastranaerophilus intestinavium</name>
    <dbReference type="NCBI Taxonomy" id="2840836"/>
    <lineage>
        <taxon>Bacteria</taxon>
        <taxon>Candidatus Galligastranaerophilus</taxon>
    </lineage>
</organism>
<reference evidence="4" key="2">
    <citation type="journal article" date="2021" name="PeerJ">
        <title>Extensive microbial diversity within the chicken gut microbiome revealed by metagenomics and culture.</title>
        <authorList>
            <person name="Gilroy R."/>
            <person name="Ravi A."/>
            <person name="Getino M."/>
            <person name="Pursley I."/>
            <person name="Horton D.L."/>
            <person name="Alikhan N.F."/>
            <person name="Baker D."/>
            <person name="Gharbi K."/>
            <person name="Hall N."/>
            <person name="Watson M."/>
            <person name="Adriaenssens E.M."/>
            <person name="Foster-Nyarko E."/>
            <person name="Jarju S."/>
            <person name="Secka A."/>
            <person name="Antonio M."/>
            <person name="Oren A."/>
            <person name="Chaudhuri R.R."/>
            <person name="La Ragione R."/>
            <person name="Hildebrand F."/>
            <person name="Pallen M.J."/>
        </authorList>
    </citation>
    <scope>NUCLEOTIDE SEQUENCE</scope>
    <source>
        <strain evidence="4">CHK152-2871</strain>
    </source>
</reference>
<dbReference type="Gene3D" id="1.20.1600.10">
    <property type="entry name" value="Outer membrane efflux proteins (OEP)"/>
    <property type="match status" value="1"/>
</dbReference>
<dbReference type="AlphaFoldDB" id="A0A9D1JXD9"/>
<dbReference type="Pfam" id="PF02321">
    <property type="entry name" value="OEP"/>
    <property type="match status" value="2"/>
</dbReference>
<protein>
    <submittedName>
        <fullName evidence="4">TolC family protein</fullName>
    </submittedName>
</protein>
<dbReference type="PANTHER" id="PTHR30203:SF30">
    <property type="entry name" value="OUTER MEMBRANE PROTEIN-RELATED"/>
    <property type="match status" value="1"/>
</dbReference>
<comment type="caution">
    <text evidence="4">The sequence shown here is derived from an EMBL/GenBank/DDBJ whole genome shotgun (WGS) entry which is preliminary data.</text>
</comment>
<evidence type="ECO:0000313" key="4">
    <source>
        <dbReference type="EMBL" id="HIS74045.1"/>
    </source>
</evidence>
<sequence>MKKLTTLIILLSLFCTLPAIAKNAKQDTDENKVHYLNIQWWDEFNDPLLSEYMLNVFKNNHDLKIAALRIKEGEQIVKQSIADELPQIGLSGNVERVLRASDQYFGPNMKIPNFSQTNLLFPISASYELDIWGINHTKTKSTKKQLDIVKEEERAKYITVTGNFASAYYNLIRCDKLINIQKELKNTQDEILRLTKIKFEAGKCSVSDVIAQEQLSKAYDEELNNLIKERALVEEELRYVMADSQIGEIPDTSDKNIPVMQFPLQIQSDVIESRPDYIMAQMNLERMGLDVKVAKKNLLPRFIIFGQFGFNAYRLSNLFNNNALLSSIGVAPVLDIFTGGRKLAYLRFKKYEFDEAMEFYKKTVLSSYKEVNDALISAKMYSKNLQSAVERLELEDRNYKISQELYNSGRGTKPDLLAAYERELLTQKEIIDNKTNTLISVISLYKSVGGKNLKEITENI</sequence>
<dbReference type="InterPro" id="IPR003423">
    <property type="entry name" value="OMP_efflux"/>
</dbReference>
<comment type="similarity">
    <text evidence="1">Belongs to the outer membrane factor (OMF) (TC 1.B.17) family.</text>
</comment>
<feature type="chain" id="PRO_5038822223" evidence="3">
    <location>
        <begin position="22"/>
        <end position="460"/>
    </location>
</feature>
<dbReference type="InterPro" id="IPR010131">
    <property type="entry name" value="MdtP/NodT-like"/>
</dbReference>
<dbReference type="PANTHER" id="PTHR30203">
    <property type="entry name" value="OUTER MEMBRANE CATION EFFLUX PROTEIN"/>
    <property type="match status" value="1"/>
</dbReference>
<dbReference type="Proteomes" id="UP000886865">
    <property type="component" value="Unassembled WGS sequence"/>
</dbReference>
<gene>
    <name evidence="4" type="ORF">IAA86_03380</name>
</gene>
<feature type="coiled-coil region" evidence="2">
    <location>
        <begin position="177"/>
        <end position="236"/>
    </location>
</feature>
<name>A0A9D1JXD9_9BACT</name>
<proteinExistence type="inferred from homology"/>
<dbReference type="GO" id="GO:0015562">
    <property type="term" value="F:efflux transmembrane transporter activity"/>
    <property type="evidence" value="ECO:0007669"/>
    <property type="project" value="InterPro"/>
</dbReference>
<feature type="signal peptide" evidence="3">
    <location>
        <begin position="1"/>
        <end position="21"/>
    </location>
</feature>
<reference evidence="4" key="1">
    <citation type="submission" date="2020-10" db="EMBL/GenBank/DDBJ databases">
        <authorList>
            <person name="Gilroy R."/>
        </authorList>
    </citation>
    <scope>NUCLEOTIDE SEQUENCE</scope>
    <source>
        <strain evidence="4">CHK152-2871</strain>
    </source>
</reference>
<dbReference type="EMBL" id="DVJQ01000029">
    <property type="protein sequence ID" value="HIS74045.1"/>
    <property type="molecule type" value="Genomic_DNA"/>
</dbReference>
<dbReference type="SUPFAM" id="SSF56954">
    <property type="entry name" value="Outer membrane efflux proteins (OEP)"/>
    <property type="match status" value="1"/>
</dbReference>
<keyword evidence="3" id="KW-0732">Signal</keyword>
<keyword evidence="2" id="KW-0175">Coiled coil</keyword>
<dbReference type="Gene3D" id="2.20.200.10">
    <property type="entry name" value="Outer membrane efflux proteins (OEP)"/>
    <property type="match status" value="1"/>
</dbReference>